<gene>
    <name evidence="14" type="primary">ATG4</name>
    <name evidence="14" type="ORF">MOBT1_003244</name>
</gene>
<feature type="region of interest" description="Disordered" evidence="12">
    <location>
        <begin position="110"/>
        <end position="156"/>
    </location>
</feature>
<comment type="similarity">
    <text evidence="2 11">Belongs to the peptidase C54 family.</text>
</comment>
<evidence type="ECO:0000256" key="7">
    <source>
        <dbReference type="ARBA" id="ARBA00022807"/>
    </source>
</evidence>
<dbReference type="GO" id="GO:0000045">
    <property type="term" value="P:autophagosome assembly"/>
    <property type="evidence" value="ECO:0007669"/>
    <property type="project" value="TreeGrafter"/>
</dbReference>
<evidence type="ECO:0000256" key="10">
    <source>
        <dbReference type="ARBA" id="ARBA00029362"/>
    </source>
</evidence>
<feature type="compositionally biased region" description="Basic residues" evidence="12">
    <location>
        <begin position="141"/>
        <end position="151"/>
    </location>
</feature>
<organism evidence="14 15">
    <name type="scientific">Malassezia obtusa</name>
    <dbReference type="NCBI Taxonomy" id="76774"/>
    <lineage>
        <taxon>Eukaryota</taxon>
        <taxon>Fungi</taxon>
        <taxon>Dikarya</taxon>
        <taxon>Basidiomycota</taxon>
        <taxon>Ustilaginomycotina</taxon>
        <taxon>Malasseziomycetes</taxon>
        <taxon>Malasseziales</taxon>
        <taxon>Malasseziaceae</taxon>
        <taxon>Malassezia</taxon>
    </lineage>
</organism>
<keyword evidence="4 11" id="KW-0963">Cytoplasm</keyword>
<evidence type="ECO:0000256" key="9">
    <source>
        <dbReference type="ARBA" id="ARBA00023006"/>
    </source>
</evidence>
<dbReference type="GO" id="GO:0004197">
    <property type="term" value="F:cysteine-type endopeptidase activity"/>
    <property type="evidence" value="ECO:0007669"/>
    <property type="project" value="TreeGrafter"/>
</dbReference>
<keyword evidence="15" id="KW-1185">Reference proteome</keyword>
<dbReference type="AlphaFoldDB" id="A0AAF0IUG9"/>
<evidence type="ECO:0000256" key="1">
    <source>
        <dbReference type="ARBA" id="ARBA00004329"/>
    </source>
</evidence>
<keyword evidence="7" id="KW-0788">Thiol protease</keyword>
<feature type="compositionally biased region" description="Low complexity" evidence="12">
    <location>
        <begin position="224"/>
        <end position="233"/>
    </location>
</feature>
<protein>
    <recommendedName>
        <fullName evidence="11">Cysteine protease</fullName>
        <ecNumber evidence="11">3.4.22.-</ecNumber>
    </recommendedName>
</protein>
<evidence type="ECO:0000256" key="4">
    <source>
        <dbReference type="ARBA" id="ARBA00022490"/>
    </source>
</evidence>
<keyword evidence="11" id="KW-0539">Nucleus</keyword>
<reference evidence="14" key="1">
    <citation type="submission" date="2023-03" db="EMBL/GenBank/DDBJ databases">
        <title>Mating type loci evolution in Malassezia.</title>
        <authorList>
            <person name="Coelho M.A."/>
        </authorList>
    </citation>
    <scope>NUCLEOTIDE SEQUENCE</scope>
    <source>
        <strain evidence="14">CBS 7876</strain>
    </source>
</reference>
<sequence length="737" mass="79988">MSTDERGSSESAGTPRRASQRSAQTAHKMSLLRARRPRRLSLSRGTPSEPMPTTAPPDAETRSESAAMERAQPHTPQRSESGLDGPGALAAGEPVFPRRIVQWITRVANSTEPHEDTAPPTPPSAPADPIPHLPEHPQRRDVRRRHHHRITRPVPADAPGGLWTHLSDRMIPLRSPSQLWHLTSDRMLWPTSLDAGVWLLGTHYGATDAPEAPDTSSGDSTLGSAESASETSTARQRRVWRAELIAGVRSLVWCTYRSDFPPIAHDGYIGADEEATSAAVSAATEELCAPAERADAGATQPLTQLLARSNENLSSTAATRSWLLQQLESRGWQLPGLLAQLPITTGLLSRQEPVTPAAVASSVQAILDAVEHDVLLALRHPLAASVPIARLRESLVSHLGGQTGLPGLWSYVSAIYQSVSSIAQPTGLTSDTGWGCMLRTAQSLLACALLRVHLGATWRLPPVRDGAVQWRNDTEHAKYTRIVSLFFDDPSSACPFSIHRLAAEGKRLGIHVGEWFGPSTAASVLERLARHAPIGLGVVATNDGTVCMEEVTDASADWTRPVLVLIAQRLGLREVPKPYRAALKHTFTFPQSVGIAGGRPSSSVYFVGCQRENLLYLDPHATRPAVPFRHVPPSLRGADVLGDACPAETHALLTSWYCRAYSAQELATFRAPHAQLMPLGIVDPSLLFGFVVHSRDELQDLARRVEQLDAPLFRVVPRRTHYEGTGGDAEVEPEWAL</sequence>
<evidence type="ECO:0000256" key="12">
    <source>
        <dbReference type="SAM" id="MobiDB-lite"/>
    </source>
</evidence>
<dbReference type="InterPro" id="IPR038765">
    <property type="entry name" value="Papain-like_cys_pep_sf"/>
</dbReference>
<keyword evidence="5 11" id="KW-0645">Protease</keyword>
<dbReference type="InterPro" id="IPR046792">
    <property type="entry name" value="Peptidase_C54_cat"/>
</dbReference>
<dbReference type="GO" id="GO:0000423">
    <property type="term" value="P:mitophagy"/>
    <property type="evidence" value="ECO:0007669"/>
    <property type="project" value="TreeGrafter"/>
</dbReference>
<name>A0AAF0IUG9_9BASI</name>
<comment type="subcellular location">
    <subcellularLocation>
        <location evidence="11">Nucleus</location>
    </subcellularLocation>
    <subcellularLocation>
        <location evidence="11">Cytoplasm</location>
    </subcellularLocation>
    <subcellularLocation>
        <location evidence="1">Preautophagosomal structure</location>
    </subcellularLocation>
</comment>
<dbReference type="GO" id="GO:0005634">
    <property type="term" value="C:nucleus"/>
    <property type="evidence" value="ECO:0007669"/>
    <property type="project" value="UniProtKB-SubCell"/>
</dbReference>
<dbReference type="GO" id="GO:0035973">
    <property type="term" value="P:aggrephagy"/>
    <property type="evidence" value="ECO:0007669"/>
    <property type="project" value="TreeGrafter"/>
</dbReference>
<accession>A0AAF0IUG9</accession>
<evidence type="ECO:0000256" key="8">
    <source>
        <dbReference type="ARBA" id="ARBA00022927"/>
    </source>
</evidence>
<dbReference type="GO" id="GO:0019786">
    <property type="term" value="F:protein-phosphatidylethanolamide deconjugating activity"/>
    <property type="evidence" value="ECO:0007669"/>
    <property type="project" value="InterPro"/>
</dbReference>
<comment type="function">
    <text evidence="11">Required for selective autophagic degradation of the nucleus (nucleophagy) as well as for mitophagy which contributes to regulate mitochondrial quantity and quality by eliminating the mitochondria to a basal level to fulfill cellular energy requirements and preventing excess ROS production.</text>
</comment>
<keyword evidence="8" id="KW-0653">Protein transport</keyword>
<dbReference type="GO" id="GO:0016485">
    <property type="term" value="P:protein processing"/>
    <property type="evidence" value="ECO:0007669"/>
    <property type="project" value="TreeGrafter"/>
</dbReference>
<dbReference type="PANTHER" id="PTHR22624">
    <property type="entry name" value="CYSTEINE PROTEASE ATG4"/>
    <property type="match status" value="1"/>
</dbReference>
<dbReference type="InterPro" id="IPR005078">
    <property type="entry name" value="Peptidase_C54"/>
</dbReference>
<dbReference type="Pfam" id="PF03416">
    <property type="entry name" value="Peptidase_C54"/>
    <property type="match status" value="1"/>
</dbReference>
<feature type="compositionally biased region" description="Pro residues" evidence="12">
    <location>
        <begin position="119"/>
        <end position="132"/>
    </location>
</feature>
<evidence type="ECO:0000313" key="14">
    <source>
        <dbReference type="EMBL" id="WFD04533.1"/>
    </source>
</evidence>
<dbReference type="GO" id="GO:0034727">
    <property type="term" value="P:piecemeal microautophagy of the nucleus"/>
    <property type="evidence" value="ECO:0007669"/>
    <property type="project" value="TreeGrafter"/>
</dbReference>
<evidence type="ECO:0000256" key="3">
    <source>
        <dbReference type="ARBA" id="ARBA00022448"/>
    </source>
</evidence>
<keyword evidence="9" id="KW-0072">Autophagy</keyword>
<dbReference type="GO" id="GO:0015031">
    <property type="term" value="P:protein transport"/>
    <property type="evidence" value="ECO:0007669"/>
    <property type="project" value="UniProtKB-KW"/>
</dbReference>
<evidence type="ECO:0000259" key="13">
    <source>
        <dbReference type="Pfam" id="PF03416"/>
    </source>
</evidence>
<feature type="region of interest" description="Disordered" evidence="12">
    <location>
        <begin position="1"/>
        <end position="94"/>
    </location>
</feature>
<feature type="compositionally biased region" description="Polar residues" evidence="12">
    <location>
        <begin position="214"/>
        <end position="223"/>
    </location>
</feature>
<evidence type="ECO:0000256" key="11">
    <source>
        <dbReference type="RuleBase" id="RU363115"/>
    </source>
</evidence>
<dbReference type="PANTHER" id="PTHR22624:SF49">
    <property type="entry name" value="CYSTEINE PROTEASE"/>
    <property type="match status" value="1"/>
</dbReference>
<keyword evidence="6 11" id="KW-0378">Hydrolase</keyword>
<evidence type="ECO:0000256" key="5">
    <source>
        <dbReference type="ARBA" id="ARBA00022670"/>
    </source>
</evidence>
<evidence type="ECO:0000313" key="15">
    <source>
        <dbReference type="Proteomes" id="UP001214603"/>
    </source>
</evidence>
<evidence type="ECO:0000256" key="6">
    <source>
        <dbReference type="ARBA" id="ARBA00022801"/>
    </source>
</evidence>
<dbReference type="SUPFAM" id="SSF54001">
    <property type="entry name" value="Cysteine proteinases"/>
    <property type="match status" value="1"/>
</dbReference>
<dbReference type="GO" id="GO:0000407">
    <property type="term" value="C:phagophore assembly site"/>
    <property type="evidence" value="ECO:0007669"/>
    <property type="project" value="UniProtKB-SubCell"/>
</dbReference>
<evidence type="ECO:0000256" key="2">
    <source>
        <dbReference type="ARBA" id="ARBA00010958"/>
    </source>
</evidence>
<feature type="domain" description="Peptidase C54 catalytic" evidence="13">
    <location>
        <begin position="245"/>
        <end position="703"/>
    </location>
</feature>
<dbReference type="Proteomes" id="UP001214603">
    <property type="component" value="Chromosome 9"/>
</dbReference>
<dbReference type="EC" id="3.4.22.-" evidence="11"/>
<proteinExistence type="inferred from homology"/>
<feature type="region of interest" description="Disordered" evidence="12">
    <location>
        <begin position="208"/>
        <end position="233"/>
    </location>
</feature>
<keyword evidence="3" id="KW-0813">Transport</keyword>
<dbReference type="EMBL" id="CP119942">
    <property type="protein sequence ID" value="WFD04533.1"/>
    <property type="molecule type" value="Genomic_DNA"/>
</dbReference>
<comment type="catalytic activity">
    <reaction evidence="10">
        <text>[protein]-C-terminal L-amino acid-glycyl-phosphatidylethanolamide + H2O = [protein]-C-terminal L-amino acid-glycine + a 1,2-diacyl-sn-glycero-3-phosphoethanolamine</text>
        <dbReference type="Rhea" id="RHEA:67548"/>
        <dbReference type="Rhea" id="RHEA-COMP:17323"/>
        <dbReference type="Rhea" id="RHEA-COMP:17324"/>
        <dbReference type="ChEBI" id="CHEBI:15377"/>
        <dbReference type="ChEBI" id="CHEBI:64612"/>
        <dbReference type="ChEBI" id="CHEBI:172940"/>
        <dbReference type="ChEBI" id="CHEBI:172941"/>
    </reaction>
    <physiologicalReaction direction="left-to-right" evidence="10">
        <dbReference type="Rhea" id="RHEA:67549"/>
    </physiologicalReaction>
</comment>